<accession>A0A3S4TB85</accession>
<name>A0A3S4TB85_9ACTO</name>
<dbReference type="AlphaFoldDB" id="A0A3S4TB85"/>
<gene>
    <name evidence="3" type="ORF">NCTC11923_00526</name>
</gene>
<keyword evidence="4" id="KW-1185">Reference proteome</keyword>
<dbReference type="STRING" id="1278298.GCA_000428685_00049"/>
<reference evidence="3 4" key="1">
    <citation type="submission" date="2018-12" db="EMBL/GenBank/DDBJ databases">
        <authorList>
            <consortium name="Pathogen Informatics"/>
        </authorList>
    </citation>
    <scope>NUCLEOTIDE SEQUENCE [LARGE SCALE GENOMIC DNA]</scope>
    <source>
        <strain evidence="3 4">NCTC11923</strain>
    </source>
</reference>
<feature type="compositionally biased region" description="Acidic residues" evidence="1">
    <location>
        <begin position="656"/>
        <end position="666"/>
    </location>
</feature>
<dbReference type="InterPro" id="IPR046701">
    <property type="entry name" value="DUF6571"/>
</dbReference>
<sequence>MAYIYLSEEKMKTYIQSLKDKGNAHQAQVNAVNTKNKNNGDDADIADHVTPAASMTEGTTVSKLSDVDPYMDRLASELKVRLDNAIAMNSSGVTIKNEDGMIAYYLPDEGAYSEDTVANVKAFNTEAEANAKQDATALDQSLKSPDGVASDGRTTEQILEEMSKSRDVPAYGASVINTFGVEGYLDLPMRLQNHYTSYSTEGGTYATHALSGKTTLDREALTSAIETLGHVTAAATYTAKPAGYDSWSEAFHMASRKPGHRGRASSLNALLAVPDAVYETDTLVDLAERMEEVPYSGDAAGSTPSQMSGWHHDNYGNFYNEGAALAGYSLDPMYGVTSAMGNNAEAARRYLVPDGSVDSNGNWDPGTKTEERWKLLKSRNWDPDVGLDGFSAAQAAVSTLRGSSDSATAAAATWSTAESIKYAVNNVSADDFTDTMKENWSVMLANSADELDTVATGSSLEGKDTKGGLAGKVTDSEFESLVYRVIDNENAVGTISAGLGEHYRKSIEAVVPEADDPALKLGEQYQAAASSMGYLDAMAEKKAGTNQEALDKAKENTSTALSVMSTVIGSGVGAVTAGTGAAVVGPLAYDVTSTIAQPMIVDEVTKDWKVPDTVAADEVRTVLQAQSYVDAARYGLLQDSTIKVAADDPRTGDNPFTDEIENDDPDTERVEKADPNNPIPADPDPFSFYSEVDGKPVINAPAVMTPAEASSYIEWHRAVTKSPVSEQVMADNDKVIGVGWNAGVENGKGADVK</sequence>
<feature type="region of interest" description="Disordered" evidence="1">
    <location>
        <begin position="645"/>
        <end position="686"/>
    </location>
</feature>
<protein>
    <recommendedName>
        <fullName evidence="2">DUF6571 domain-containing protein</fullName>
    </recommendedName>
</protein>
<feature type="domain" description="DUF6571" evidence="2">
    <location>
        <begin position="1"/>
        <end position="665"/>
    </location>
</feature>
<evidence type="ECO:0000259" key="2">
    <source>
        <dbReference type="Pfam" id="PF20211"/>
    </source>
</evidence>
<proteinExistence type="predicted"/>
<organism evidence="3 4">
    <name type="scientific">Actinomyces slackii</name>
    <dbReference type="NCBI Taxonomy" id="52774"/>
    <lineage>
        <taxon>Bacteria</taxon>
        <taxon>Bacillati</taxon>
        <taxon>Actinomycetota</taxon>
        <taxon>Actinomycetes</taxon>
        <taxon>Actinomycetales</taxon>
        <taxon>Actinomycetaceae</taxon>
        <taxon>Actinomyces</taxon>
    </lineage>
</organism>
<dbReference type="KEGG" id="asla:NCTC11923_00526"/>
<evidence type="ECO:0000256" key="1">
    <source>
        <dbReference type="SAM" id="MobiDB-lite"/>
    </source>
</evidence>
<feature type="region of interest" description="Disordered" evidence="1">
    <location>
        <begin position="134"/>
        <end position="153"/>
    </location>
</feature>
<dbReference type="Pfam" id="PF20211">
    <property type="entry name" value="DUF6571"/>
    <property type="match status" value="1"/>
</dbReference>
<dbReference type="Proteomes" id="UP000276899">
    <property type="component" value="Chromosome"/>
</dbReference>
<dbReference type="EMBL" id="LR134363">
    <property type="protein sequence ID" value="VEG73912.1"/>
    <property type="molecule type" value="Genomic_DNA"/>
</dbReference>
<evidence type="ECO:0000313" key="3">
    <source>
        <dbReference type="EMBL" id="VEG73912.1"/>
    </source>
</evidence>
<dbReference type="RefSeq" id="WP_126412102.1">
    <property type="nucleotide sequence ID" value="NZ_CBCRWE010000071.1"/>
</dbReference>
<evidence type="ECO:0000313" key="4">
    <source>
        <dbReference type="Proteomes" id="UP000276899"/>
    </source>
</evidence>